<evidence type="ECO:0000313" key="3">
    <source>
        <dbReference type="Proteomes" id="UP001220064"/>
    </source>
</evidence>
<accession>A0ABY7U867</accession>
<proteinExistence type="predicted"/>
<dbReference type="Pfam" id="PF10979">
    <property type="entry name" value="DUF2786"/>
    <property type="match status" value="1"/>
</dbReference>
<dbReference type="EMBL" id="CP063189">
    <property type="protein sequence ID" value="WCZ32900.1"/>
    <property type="molecule type" value="Genomic_DNA"/>
</dbReference>
<dbReference type="InterPro" id="IPR024498">
    <property type="entry name" value="DUF2786"/>
</dbReference>
<protein>
    <recommendedName>
        <fullName evidence="1">DUF2786 domain-containing protein</fullName>
    </recommendedName>
</protein>
<dbReference type="Proteomes" id="UP001220064">
    <property type="component" value="Chromosome"/>
</dbReference>
<reference evidence="2 3" key="1">
    <citation type="submission" date="2020-10" db="EMBL/GenBank/DDBJ databases">
        <title>Complete genome sequence of Corynebacterium massiliense DSM 45435, type strain of Corynebacterium massiliense.</title>
        <authorList>
            <person name="Busche T."/>
            <person name="Kalinowski J."/>
            <person name="Ruckert C."/>
        </authorList>
    </citation>
    <scope>NUCLEOTIDE SEQUENCE [LARGE SCALE GENOMIC DNA]</scope>
    <source>
        <strain evidence="2 3">DSM 45435</strain>
    </source>
</reference>
<name>A0ABY7U867_9CORY</name>
<dbReference type="RefSeq" id="WP_022862371.1">
    <property type="nucleotide sequence ID" value="NZ_ATVG01000001.1"/>
</dbReference>
<evidence type="ECO:0000313" key="2">
    <source>
        <dbReference type="EMBL" id="WCZ32900.1"/>
    </source>
</evidence>
<sequence>MPLPISLRSRVVNLIIFLAKYGWGPDDLLHVLGPASHPLLFEAAPFIPANIQTVTLRKAWLRLGPPTQTDVADKDLHRMLKLMPSLGQLDDAALLTATYSDPSNSNLTDKQQRARERVEKLLRKAESTQFSDEAESLVAKAQMLRQRYRIEEAKEPENLRVITRRVYIHSPWVRQQYHLLACIAHFNGTATLLLNKHGIATVFGSPSDVEHVIDLYRSLNRQCAFFLDRSPNAAAARANNETAAYRRSFWIAYADRISQLLDTATTAPHASDGDEDGTSDTTAVALAESLPALTARYDRAVDAMNELFPNLRVMHLSASHVTGFTDGASAADRSHLGGDSAGLAGQRAICG</sequence>
<feature type="domain" description="DUF2786" evidence="1">
    <location>
        <begin position="113"/>
        <end position="151"/>
    </location>
</feature>
<organism evidence="2 3">
    <name type="scientific">Corynebacterium massiliense DSM 45435</name>
    <dbReference type="NCBI Taxonomy" id="1121364"/>
    <lineage>
        <taxon>Bacteria</taxon>
        <taxon>Bacillati</taxon>
        <taxon>Actinomycetota</taxon>
        <taxon>Actinomycetes</taxon>
        <taxon>Mycobacteriales</taxon>
        <taxon>Corynebacteriaceae</taxon>
        <taxon>Corynebacterium</taxon>
    </lineage>
</organism>
<keyword evidence="3" id="KW-1185">Reference proteome</keyword>
<gene>
    <name evidence="2" type="ORF">CMASS_07330</name>
</gene>
<evidence type="ECO:0000259" key="1">
    <source>
        <dbReference type="Pfam" id="PF10979"/>
    </source>
</evidence>